<dbReference type="GO" id="GO:0009003">
    <property type="term" value="F:signal peptidase activity"/>
    <property type="evidence" value="ECO:0007669"/>
    <property type="project" value="UniProtKB-EC"/>
</dbReference>
<dbReference type="InterPro" id="IPR000223">
    <property type="entry name" value="Pept_S26A_signal_pept_1"/>
</dbReference>
<protein>
    <recommendedName>
        <fullName evidence="3">signal peptidase I</fullName>
        <ecNumber evidence="3">3.4.21.89</ecNumber>
    </recommendedName>
</protein>
<keyword evidence="6" id="KW-0472">Membrane</keyword>
<evidence type="ECO:0000256" key="4">
    <source>
        <dbReference type="ARBA" id="ARBA00022801"/>
    </source>
</evidence>
<dbReference type="Pfam" id="PF10502">
    <property type="entry name" value="Peptidase_S26"/>
    <property type="match status" value="1"/>
</dbReference>
<keyword evidence="6" id="KW-0812">Transmembrane</keyword>
<feature type="domain" description="Peptidase S26" evidence="7">
    <location>
        <begin position="79"/>
        <end position="247"/>
    </location>
</feature>
<evidence type="ECO:0000256" key="1">
    <source>
        <dbReference type="ARBA" id="ARBA00000677"/>
    </source>
</evidence>
<dbReference type="GO" id="GO:0006465">
    <property type="term" value="P:signal peptide processing"/>
    <property type="evidence" value="ECO:0007669"/>
    <property type="project" value="InterPro"/>
</dbReference>
<dbReference type="InterPro" id="IPR019757">
    <property type="entry name" value="Pept_S26A_signal_pept_1_Lys-AS"/>
</dbReference>
<keyword evidence="6" id="KW-1133">Transmembrane helix</keyword>
<reference evidence="8" key="1">
    <citation type="submission" date="2020-05" db="EMBL/GenBank/DDBJ databases">
        <authorList>
            <person name="Chiriac C."/>
            <person name="Salcher M."/>
            <person name="Ghai R."/>
            <person name="Kavagutti S V."/>
        </authorList>
    </citation>
    <scope>NUCLEOTIDE SEQUENCE</scope>
</reference>
<dbReference type="EC" id="3.4.21.89" evidence="3"/>
<feature type="transmembrane region" description="Helical" evidence="6">
    <location>
        <begin position="79"/>
        <end position="100"/>
    </location>
</feature>
<dbReference type="Gene3D" id="2.10.109.10">
    <property type="entry name" value="Umud Fragment, subunit A"/>
    <property type="match status" value="1"/>
</dbReference>
<feature type="compositionally biased region" description="Basic and acidic residues" evidence="5">
    <location>
        <begin position="1"/>
        <end position="13"/>
    </location>
</feature>
<accession>A0A6J7A2W2</accession>
<dbReference type="GO" id="GO:0004252">
    <property type="term" value="F:serine-type endopeptidase activity"/>
    <property type="evidence" value="ECO:0007669"/>
    <property type="project" value="InterPro"/>
</dbReference>
<name>A0A6J7A2W2_9ZZZZ</name>
<dbReference type="PANTHER" id="PTHR43390:SF1">
    <property type="entry name" value="CHLOROPLAST PROCESSING PEPTIDASE"/>
    <property type="match status" value="1"/>
</dbReference>
<dbReference type="InterPro" id="IPR036286">
    <property type="entry name" value="LexA/Signal_pep-like_sf"/>
</dbReference>
<dbReference type="PRINTS" id="PR00727">
    <property type="entry name" value="LEADERPTASE"/>
</dbReference>
<evidence type="ECO:0000256" key="3">
    <source>
        <dbReference type="ARBA" id="ARBA00013208"/>
    </source>
</evidence>
<comment type="similarity">
    <text evidence="2">Belongs to the peptidase S26 family.</text>
</comment>
<dbReference type="CDD" id="cd06530">
    <property type="entry name" value="S26_SPase_I"/>
    <property type="match status" value="1"/>
</dbReference>
<proteinExistence type="inferred from homology"/>
<dbReference type="AlphaFoldDB" id="A0A6J7A2W2"/>
<evidence type="ECO:0000256" key="5">
    <source>
        <dbReference type="SAM" id="MobiDB-lite"/>
    </source>
</evidence>
<gene>
    <name evidence="8" type="ORF">UFOPK3001_02554</name>
</gene>
<comment type="catalytic activity">
    <reaction evidence="1">
        <text>Cleavage of hydrophobic, N-terminal signal or leader sequences from secreted and periplasmic proteins.</text>
        <dbReference type="EC" id="3.4.21.89"/>
    </reaction>
</comment>
<dbReference type="InterPro" id="IPR019758">
    <property type="entry name" value="Pept_S26A_signal_pept_1_CS"/>
</dbReference>
<dbReference type="PANTHER" id="PTHR43390">
    <property type="entry name" value="SIGNAL PEPTIDASE I"/>
    <property type="match status" value="1"/>
</dbReference>
<evidence type="ECO:0000256" key="6">
    <source>
        <dbReference type="SAM" id="Phobius"/>
    </source>
</evidence>
<evidence type="ECO:0000259" key="7">
    <source>
        <dbReference type="Pfam" id="PF10502"/>
    </source>
</evidence>
<dbReference type="PROSITE" id="PS00761">
    <property type="entry name" value="SPASE_I_3"/>
    <property type="match status" value="1"/>
</dbReference>
<dbReference type="InterPro" id="IPR019533">
    <property type="entry name" value="Peptidase_S26"/>
</dbReference>
<dbReference type="SUPFAM" id="SSF51306">
    <property type="entry name" value="LexA/Signal peptidase"/>
    <property type="match status" value="1"/>
</dbReference>
<evidence type="ECO:0000256" key="2">
    <source>
        <dbReference type="ARBA" id="ARBA00009370"/>
    </source>
</evidence>
<organism evidence="8">
    <name type="scientific">freshwater metagenome</name>
    <dbReference type="NCBI Taxonomy" id="449393"/>
    <lineage>
        <taxon>unclassified sequences</taxon>
        <taxon>metagenomes</taxon>
        <taxon>ecological metagenomes</taxon>
    </lineage>
</organism>
<dbReference type="EMBL" id="CAFAAJ010000269">
    <property type="protein sequence ID" value="CAB4827162.1"/>
    <property type="molecule type" value="Genomic_DNA"/>
</dbReference>
<keyword evidence="4" id="KW-0378">Hydrolase</keyword>
<dbReference type="NCBIfam" id="TIGR02227">
    <property type="entry name" value="sigpep_I_bact"/>
    <property type="match status" value="1"/>
</dbReference>
<sequence>MDDVSEDRTDAVHPVDGPIDGVDAVDAIDGDVDEVGTAAGGGPADGDTESSADPGVPSLGQTKTARPTALSGSKKVKSLIEWVVVIVVALVVALGIRQFVFQPFWIPSGSMEDTLGIGDRVLVNKAAYRFHGIRHGDVVVFEQPESWPLAESVKDLIKRVIAIPGDEVFIHDCSVWLNGGKLIESYTDGKCTEPAEAVLDPDGDGRFVVPDRMLFVMGDNRTGSTDGRFNGFVPKSDVVGRAFVVIWPRKHWGWL</sequence>
<feature type="region of interest" description="Disordered" evidence="5">
    <location>
        <begin position="1"/>
        <end position="67"/>
    </location>
</feature>
<dbReference type="GO" id="GO:0016020">
    <property type="term" value="C:membrane"/>
    <property type="evidence" value="ECO:0007669"/>
    <property type="project" value="InterPro"/>
</dbReference>
<dbReference type="PROSITE" id="PS00760">
    <property type="entry name" value="SPASE_I_2"/>
    <property type="match status" value="1"/>
</dbReference>
<evidence type="ECO:0000313" key="8">
    <source>
        <dbReference type="EMBL" id="CAB4827162.1"/>
    </source>
</evidence>